<dbReference type="Pfam" id="PF09335">
    <property type="entry name" value="VTT_dom"/>
    <property type="match status" value="1"/>
</dbReference>
<gene>
    <name evidence="8" type="ORF">SAMN06273572_101522</name>
</gene>
<comment type="similarity">
    <text evidence="6">Belongs to the TVP38/TMEM64 family.</text>
</comment>
<evidence type="ECO:0000313" key="8">
    <source>
        <dbReference type="EMBL" id="SOH92674.1"/>
    </source>
</evidence>
<dbReference type="InterPro" id="IPR015414">
    <property type="entry name" value="TMEM64"/>
</dbReference>
<dbReference type="RefSeq" id="WP_245851352.1">
    <property type="nucleotide sequence ID" value="NZ_OCTN01000001.1"/>
</dbReference>
<keyword evidence="3 6" id="KW-0812">Transmembrane</keyword>
<feature type="transmembrane region" description="Helical" evidence="6">
    <location>
        <begin position="12"/>
        <end position="35"/>
    </location>
</feature>
<dbReference type="PANTHER" id="PTHR12677:SF59">
    <property type="entry name" value="GOLGI APPARATUS MEMBRANE PROTEIN TVP38-RELATED"/>
    <property type="match status" value="1"/>
</dbReference>
<sequence length="247" mass="26260">MNDTKKEGITLGRVAPVAAIIIAAVLGFIFLRDYLSFEALRENREALLMWRDDNYVLAAISFIALYIIVVTFSLPGAGVMTLTSGFLFGIIGGMAFSVIGASIGAMGLFLAVRFGLGEFLSQRMDESGGRIAKIKHALNENEISVMLLLRLLPIFPFFVVNVVPALVGVKFRNFALTTVVGIIPGSAVFASIGNGLGQVFARGEDPDLGILFEPHIIGPILGLAALSALPIVIKAIRGGSALPIEEN</sequence>
<keyword evidence="2 6" id="KW-1003">Cell membrane</keyword>
<keyword evidence="4 6" id="KW-1133">Transmembrane helix</keyword>
<comment type="subcellular location">
    <subcellularLocation>
        <location evidence="1 6">Cell membrane</location>
        <topology evidence="1 6">Multi-pass membrane protein</topology>
    </subcellularLocation>
</comment>
<dbReference type="EMBL" id="OCTN01000001">
    <property type="protein sequence ID" value="SOH92674.1"/>
    <property type="molecule type" value="Genomic_DNA"/>
</dbReference>
<dbReference type="Proteomes" id="UP000220034">
    <property type="component" value="Unassembled WGS sequence"/>
</dbReference>
<name>A0A2C9CMZ0_9RHOB</name>
<feature type="transmembrane region" description="Helical" evidence="6">
    <location>
        <begin position="147"/>
        <end position="167"/>
    </location>
</feature>
<evidence type="ECO:0000256" key="3">
    <source>
        <dbReference type="ARBA" id="ARBA00022692"/>
    </source>
</evidence>
<proteinExistence type="inferred from homology"/>
<evidence type="ECO:0000259" key="7">
    <source>
        <dbReference type="Pfam" id="PF09335"/>
    </source>
</evidence>
<reference evidence="9" key="1">
    <citation type="submission" date="2017-09" db="EMBL/GenBank/DDBJ databases">
        <authorList>
            <person name="Varghese N."/>
            <person name="Submissions S."/>
        </authorList>
    </citation>
    <scope>NUCLEOTIDE SEQUENCE [LARGE SCALE GENOMIC DNA]</scope>
    <source>
        <strain evidence="9">C7</strain>
    </source>
</reference>
<organism evidence="8 9">
    <name type="scientific">Pontivivens marinum</name>
    <dbReference type="NCBI Taxonomy" id="1690039"/>
    <lineage>
        <taxon>Bacteria</taxon>
        <taxon>Pseudomonadati</taxon>
        <taxon>Pseudomonadota</taxon>
        <taxon>Alphaproteobacteria</taxon>
        <taxon>Rhodobacterales</taxon>
        <taxon>Paracoccaceae</taxon>
        <taxon>Pontivivens</taxon>
    </lineage>
</organism>
<keyword evidence="5 6" id="KW-0472">Membrane</keyword>
<evidence type="ECO:0000256" key="6">
    <source>
        <dbReference type="RuleBase" id="RU366058"/>
    </source>
</evidence>
<feature type="transmembrane region" description="Helical" evidence="6">
    <location>
        <begin position="216"/>
        <end position="233"/>
    </location>
</feature>
<protein>
    <recommendedName>
        <fullName evidence="6">TVP38/TMEM64 family membrane protein</fullName>
    </recommendedName>
</protein>
<dbReference type="GO" id="GO:0005886">
    <property type="term" value="C:plasma membrane"/>
    <property type="evidence" value="ECO:0007669"/>
    <property type="project" value="UniProtKB-SubCell"/>
</dbReference>
<evidence type="ECO:0000256" key="1">
    <source>
        <dbReference type="ARBA" id="ARBA00004651"/>
    </source>
</evidence>
<feature type="domain" description="VTT" evidence="7">
    <location>
        <begin position="79"/>
        <end position="194"/>
    </location>
</feature>
<keyword evidence="9" id="KW-1185">Reference proteome</keyword>
<dbReference type="InterPro" id="IPR032816">
    <property type="entry name" value="VTT_dom"/>
</dbReference>
<accession>A0A2C9CMZ0</accession>
<feature type="transmembrane region" description="Helical" evidence="6">
    <location>
        <begin position="174"/>
        <end position="196"/>
    </location>
</feature>
<feature type="transmembrane region" description="Helical" evidence="6">
    <location>
        <begin position="55"/>
        <end position="74"/>
    </location>
</feature>
<evidence type="ECO:0000256" key="4">
    <source>
        <dbReference type="ARBA" id="ARBA00022989"/>
    </source>
</evidence>
<evidence type="ECO:0000256" key="5">
    <source>
        <dbReference type="ARBA" id="ARBA00023136"/>
    </source>
</evidence>
<dbReference type="PANTHER" id="PTHR12677">
    <property type="entry name" value="GOLGI APPARATUS MEMBRANE PROTEIN TVP38-RELATED"/>
    <property type="match status" value="1"/>
</dbReference>
<evidence type="ECO:0000256" key="2">
    <source>
        <dbReference type="ARBA" id="ARBA00022475"/>
    </source>
</evidence>
<evidence type="ECO:0000313" key="9">
    <source>
        <dbReference type="Proteomes" id="UP000220034"/>
    </source>
</evidence>
<dbReference type="AlphaFoldDB" id="A0A2C9CMZ0"/>
<feature type="transmembrane region" description="Helical" evidence="6">
    <location>
        <begin position="86"/>
        <end position="112"/>
    </location>
</feature>